<name>A0A2M4DEA8_ANODA</name>
<feature type="region of interest" description="Disordered" evidence="1">
    <location>
        <begin position="38"/>
        <end position="82"/>
    </location>
</feature>
<evidence type="ECO:0000313" key="2">
    <source>
        <dbReference type="EMBL" id="MBW75791.1"/>
    </source>
</evidence>
<protein>
    <submittedName>
        <fullName evidence="2">Putative secreted protein</fullName>
    </submittedName>
</protein>
<sequence length="115" mass="12313">MSGRKQLRATLCFSTATSLSAMGMVLRTTMVTPSVSCWTASSTQGTPNTDRGSSVPYRHRHVPNKNSGPFRTPTGKGYADESCASSRVLDGMQPLIPAHCNSNNSPPTAKPMRLN</sequence>
<dbReference type="AlphaFoldDB" id="A0A2M4DEA8"/>
<evidence type="ECO:0000256" key="1">
    <source>
        <dbReference type="SAM" id="MobiDB-lite"/>
    </source>
</evidence>
<reference evidence="2" key="1">
    <citation type="submission" date="2018-01" db="EMBL/GenBank/DDBJ databases">
        <title>An insight into the sialome of Amazonian anophelines.</title>
        <authorList>
            <person name="Ribeiro J.M."/>
            <person name="Scarpassa V."/>
            <person name="Calvo E."/>
        </authorList>
    </citation>
    <scope>NUCLEOTIDE SEQUENCE</scope>
</reference>
<dbReference type="EMBL" id="GGFL01011613">
    <property type="protein sequence ID" value="MBW75791.1"/>
    <property type="molecule type" value="Transcribed_RNA"/>
</dbReference>
<feature type="compositionally biased region" description="Polar residues" evidence="1">
    <location>
        <begin position="38"/>
        <end position="52"/>
    </location>
</feature>
<organism evidence="2">
    <name type="scientific">Anopheles darlingi</name>
    <name type="common">Mosquito</name>
    <dbReference type="NCBI Taxonomy" id="43151"/>
    <lineage>
        <taxon>Eukaryota</taxon>
        <taxon>Metazoa</taxon>
        <taxon>Ecdysozoa</taxon>
        <taxon>Arthropoda</taxon>
        <taxon>Hexapoda</taxon>
        <taxon>Insecta</taxon>
        <taxon>Pterygota</taxon>
        <taxon>Neoptera</taxon>
        <taxon>Endopterygota</taxon>
        <taxon>Diptera</taxon>
        <taxon>Nematocera</taxon>
        <taxon>Culicoidea</taxon>
        <taxon>Culicidae</taxon>
        <taxon>Anophelinae</taxon>
        <taxon>Anopheles</taxon>
    </lineage>
</organism>
<proteinExistence type="predicted"/>
<accession>A0A2M4DEA8</accession>
<feature type="region of interest" description="Disordered" evidence="1">
    <location>
        <begin position="94"/>
        <end position="115"/>
    </location>
</feature>